<dbReference type="NCBIfam" id="TIGR00057">
    <property type="entry name" value="L-threonylcarbamoyladenylate synthase"/>
    <property type="match status" value="1"/>
</dbReference>
<proteinExistence type="inferred from homology"/>
<keyword evidence="12" id="KW-1185">Reference proteome</keyword>
<keyword evidence="5 9" id="KW-0548">Nucleotidyltransferase</keyword>
<evidence type="ECO:0000256" key="4">
    <source>
        <dbReference type="ARBA" id="ARBA00022694"/>
    </source>
</evidence>
<dbReference type="GO" id="GO:0061710">
    <property type="term" value="F:L-threonylcarbamoyladenylate synthase"/>
    <property type="evidence" value="ECO:0007669"/>
    <property type="project" value="UniProtKB-EC"/>
</dbReference>
<sequence>MTINDNTLSQALAALTTEGVIAYPTESVFGLGCDPDNEVAIQKILDLKQRPAHKGLILIAANIEQLKNYADFSSLSSEQLDKIKATWPGPFTWVVPVQPSLSKLVSGDFDSIAVRVTQHPVVQTLCAAFGKPIISTSANLSGQDACTTSAQVEQMFANHPLLDYVIEQPVTGLANPSQIHDALTGKRLR</sequence>
<dbReference type="PANTHER" id="PTHR17490:SF18">
    <property type="entry name" value="THREONYLCARBAMOYL-AMP SYNTHASE"/>
    <property type="match status" value="1"/>
</dbReference>
<evidence type="ECO:0000313" key="12">
    <source>
        <dbReference type="Proteomes" id="UP001369082"/>
    </source>
</evidence>
<keyword evidence="3 9" id="KW-0808">Transferase</keyword>
<evidence type="ECO:0000256" key="8">
    <source>
        <dbReference type="ARBA" id="ARBA00048366"/>
    </source>
</evidence>
<accession>A0ABU9GME6</accession>
<dbReference type="InterPro" id="IPR006070">
    <property type="entry name" value="Sua5-like_dom"/>
</dbReference>
<dbReference type="HAMAP" id="MF_01852">
    <property type="entry name" value="TsaC"/>
    <property type="match status" value="1"/>
</dbReference>
<keyword evidence="7 9" id="KW-0067">ATP-binding</keyword>
<evidence type="ECO:0000256" key="1">
    <source>
        <dbReference type="ARBA" id="ARBA00004496"/>
    </source>
</evidence>
<comment type="catalytic activity">
    <reaction evidence="8 9">
        <text>L-threonine + hydrogencarbonate + ATP = L-threonylcarbamoyladenylate + diphosphate + H2O</text>
        <dbReference type="Rhea" id="RHEA:36407"/>
        <dbReference type="ChEBI" id="CHEBI:15377"/>
        <dbReference type="ChEBI" id="CHEBI:17544"/>
        <dbReference type="ChEBI" id="CHEBI:30616"/>
        <dbReference type="ChEBI" id="CHEBI:33019"/>
        <dbReference type="ChEBI" id="CHEBI:57926"/>
        <dbReference type="ChEBI" id="CHEBI:73682"/>
        <dbReference type="EC" id="2.7.7.87"/>
    </reaction>
</comment>
<dbReference type="Proteomes" id="UP001369082">
    <property type="component" value="Unassembled WGS sequence"/>
</dbReference>
<feature type="domain" description="YrdC-like" evidence="10">
    <location>
        <begin position="5"/>
        <end position="189"/>
    </location>
</feature>
<comment type="subcellular location">
    <subcellularLocation>
        <location evidence="1 9">Cytoplasm</location>
    </subcellularLocation>
</comment>
<evidence type="ECO:0000256" key="2">
    <source>
        <dbReference type="ARBA" id="ARBA00022490"/>
    </source>
</evidence>
<dbReference type="EMBL" id="JBAKAZ010000006">
    <property type="protein sequence ID" value="MEL0628477.1"/>
    <property type="molecule type" value="Genomic_DNA"/>
</dbReference>
<keyword evidence="6 9" id="KW-0547">Nucleotide-binding</keyword>
<name>A0ABU9GME6_9GAMM</name>
<reference evidence="11 12" key="1">
    <citation type="submission" date="2024-02" db="EMBL/GenBank/DDBJ databases">
        <title>Bacteria isolated from the canopy kelp, Nereocystis luetkeana.</title>
        <authorList>
            <person name="Pfister C.A."/>
            <person name="Younker I.T."/>
            <person name="Light S.H."/>
        </authorList>
    </citation>
    <scope>NUCLEOTIDE SEQUENCE [LARGE SCALE GENOMIC DNA]</scope>
    <source>
        <strain evidence="11 12">TI.1.05</strain>
    </source>
</reference>
<evidence type="ECO:0000256" key="9">
    <source>
        <dbReference type="HAMAP-Rule" id="MF_01852"/>
    </source>
</evidence>
<comment type="function">
    <text evidence="9">Required for the formation of a threonylcarbamoyl group on adenosine at position 37 (t(6)A37) in tRNAs that read codons beginning with adenine. Catalyzes the conversion of L-threonine, HCO(3)(-)/CO(2) and ATP to give threonylcarbamoyl-AMP (TC-AMP) as the acyladenylate intermediate, with the release of diphosphate.</text>
</comment>
<dbReference type="Gene3D" id="3.90.870.10">
    <property type="entry name" value="DHBP synthase"/>
    <property type="match status" value="1"/>
</dbReference>
<keyword evidence="4 9" id="KW-0819">tRNA processing</keyword>
<dbReference type="PANTHER" id="PTHR17490">
    <property type="entry name" value="SUA5"/>
    <property type="match status" value="1"/>
</dbReference>
<keyword evidence="2 9" id="KW-0963">Cytoplasm</keyword>
<evidence type="ECO:0000256" key="5">
    <source>
        <dbReference type="ARBA" id="ARBA00022695"/>
    </source>
</evidence>
<dbReference type="PROSITE" id="PS51163">
    <property type="entry name" value="YRDC"/>
    <property type="match status" value="1"/>
</dbReference>
<dbReference type="InterPro" id="IPR050156">
    <property type="entry name" value="TC-AMP_synthase_SUA5"/>
</dbReference>
<organism evidence="11 12">
    <name type="scientific">Psychromonas aquatilis</name>
    <dbReference type="NCBI Taxonomy" id="2005072"/>
    <lineage>
        <taxon>Bacteria</taxon>
        <taxon>Pseudomonadati</taxon>
        <taxon>Pseudomonadota</taxon>
        <taxon>Gammaproteobacteria</taxon>
        <taxon>Alteromonadales</taxon>
        <taxon>Psychromonadaceae</taxon>
        <taxon>Psychromonas</taxon>
    </lineage>
</organism>
<dbReference type="InterPro" id="IPR023535">
    <property type="entry name" value="TC-AMP_synthase"/>
</dbReference>
<dbReference type="EC" id="2.7.7.87" evidence="9"/>
<gene>
    <name evidence="9" type="primary">tsaC</name>
    <name evidence="11" type="ORF">V6256_02560</name>
</gene>
<evidence type="ECO:0000313" key="11">
    <source>
        <dbReference type="EMBL" id="MEL0628477.1"/>
    </source>
</evidence>
<dbReference type="InterPro" id="IPR017945">
    <property type="entry name" value="DHBP_synth_RibB-like_a/b_dom"/>
</dbReference>
<evidence type="ECO:0000259" key="10">
    <source>
        <dbReference type="PROSITE" id="PS51163"/>
    </source>
</evidence>
<dbReference type="SUPFAM" id="SSF55821">
    <property type="entry name" value="YrdC/RibB"/>
    <property type="match status" value="1"/>
</dbReference>
<protein>
    <recommendedName>
        <fullName evidence="9">Threonylcarbamoyl-AMP synthase</fullName>
        <shortName evidence="9">TC-AMP synthase</shortName>
        <ecNumber evidence="9">2.7.7.87</ecNumber>
    </recommendedName>
    <alternativeName>
        <fullName evidence="9">L-threonylcarbamoyladenylate synthase</fullName>
    </alternativeName>
    <alternativeName>
        <fullName evidence="9">t(6)A37 threonylcarbamoyladenosine biosynthesis protein TsaC</fullName>
    </alternativeName>
    <alternativeName>
        <fullName evidence="9">tRNA threonylcarbamoyladenosine biosynthesis protein TsaC</fullName>
    </alternativeName>
</protein>
<dbReference type="Pfam" id="PF01300">
    <property type="entry name" value="Sua5_yciO_yrdC"/>
    <property type="match status" value="1"/>
</dbReference>
<dbReference type="RefSeq" id="WP_341596450.1">
    <property type="nucleotide sequence ID" value="NZ_JBAKAZ010000006.1"/>
</dbReference>
<comment type="similarity">
    <text evidence="9">Belongs to the SUA5 family. TsaC subfamily.</text>
</comment>
<comment type="caution">
    <text evidence="11">The sequence shown here is derived from an EMBL/GenBank/DDBJ whole genome shotgun (WGS) entry which is preliminary data.</text>
</comment>
<evidence type="ECO:0000256" key="7">
    <source>
        <dbReference type="ARBA" id="ARBA00022840"/>
    </source>
</evidence>
<evidence type="ECO:0000256" key="3">
    <source>
        <dbReference type="ARBA" id="ARBA00022679"/>
    </source>
</evidence>
<evidence type="ECO:0000256" key="6">
    <source>
        <dbReference type="ARBA" id="ARBA00022741"/>
    </source>
</evidence>